<accession>A0AA88Y139</accession>
<keyword evidence="2" id="KW-1185">Reference proteome</keyword>
<dbReference type="Gene3D" id="3.90.190.10">
    <property type="entry name" value="Protein tyrosine phosphatase superfamily"/>
    <property type="match status" value="2"/>
</dbReference>
<dbReference type="AlphaFoldDB" id="A0AA88Y139"/>
<proteinExistence type="predicted"/>
<evidence type="ECO:0000313" key="1">
    <source>
        <dbReference type="EMBL" id="KAK3090769.1"/>
    </source>
</evidence>
<evidence type="ECO:0000313" key="2">
    <source>
        <dbReference type="Proteomes" id="UP001186944"/>
    </source>
</evidence>
<protein>
    <recommendedName>
        <fullName evidence="3">Paladin</fullName>
    </recommendedName>
</protein>
<dbReference type="InterPro" id="IPR029021">
    <property type="entry name" value="Prot-tyrosine_phosphatase-like"/>
</dbReference>
<name>A0AA88Y139_PINIB</name>
<sequence length="768" mass="88945">MPEHPLVKGRYFIVRDMTEKHDQKKTYTQYKAPNFHRVQKGMPVFGAGQPTESGLTTLIDVLSEEGYSDILVFNLREEPVLFVDTGTDKIPYTIRDQDNMGEPVILGRNPYEADEAEARIRKEVIDLATIQEENKFYFYKDLDNLQREPHEVPIQFEDNLLVSEEVYAHHVLCTHSIWYQRLCFPLESAPCSSDVDCFINLFKDVPMLFDKSRSRNLGLLMTCDTGMGRTTLGMAMGTLVLAHRNGFNSFMSKGGHKIKIQCEFQSVQKLVALLPAGNIIKCQVDTVIDMCADLCNLRSEIKETKKLLENTDKEKHSENKAIKEELYQRCSNYLERYIFLICFNAYLTEQFPLRLTKSYSKWIQQHPNLIRILGNVHQPNTNAPTNLVLTGEQYLVADDYISLDVLSSQMDVRVSNFRRIKGFHIYGMAQPNRDGANKVSNHLLSKKLGHNFLVLINLRNDVAVECDGQTYSIRDATCLDEPVIHPGTSKEELEVYNEITSPSESREFSSILTPSELADNQKLQTLDMEYVRLPLQYDTRPTEQDFDNLMSLICDHWLKNEKSNKSLAFVYYCRTGKSRTTFAMATTGLVLCHIKGFPFGAGMGEAERVSCPNAQYTKGDFMIVQKLIRLLPNGHQVKREVDFILDECFETMSPMHFHIREVIFVTYNKALKAKTEEEKHELKRQSIDALERYIYLILFNMYLHHDKNIKWQRPFSTWMSEVAAKAGVYQLMDSLAFYDFEKVPTMFKTMQERWRHRYQPIPFYGMFL</sequence>
<dbReference type="SUPFAM" id="SSF52799">
    <property type="entry name" value="(Phosphotyrosine protein) phosphatases II"/>
    <property type="match status" value="2"/>
</dbReference>
<dbReference type="EMBL" id="VSWD01000010">
    <property type="protein sequence ID" value="KAK3090769.1"/>
    <property type="molecule type" value="Genomic_DNA"/>
</dbReference>
<dbReference type="Pfam" id="PF14566">
    <property type="entry name" value="PTPlike_phytase"/>
    <property type="match status" value="2"/>
</dbReference>
<gene>
    <name evidence="1" type="ORF">FSP39_014489</name>
</gene>
<reference evidence="1" key="1">
    <citation type="submission" date="2019-08" db="EMBL/GenBank/DDBJ databases">
        <title>The improved chromosome-level genome for the pearl oyster Pinctada fucata martensii using PacBio sequencing and Hi-C.</title>
        <authorList>
            <person name="Zheng Z."/>
        </authorList>
    </citation>
    <scope>NUCLEOTIDE SEQUENCE</scope>
    <source>
        <strain evidence="1">ZZ-2019</strain>
        <tissue evidence="1">Adductor muscle</tissue>
    </source>
</reference>
<organism evidence="1 2">
    <name type="scientific">Pinctada imbricata</name>
    <name type="common">Atlantic pearl-oyster</name>
    <name type="synonym">Pinctada martensii</name>
    <dbReference type="NCBI Taxonomy" id="66713"/>
    <lineage>
        <taxon>Eukaryota</taxon>
        <taxon>Metazoa</taxon>
        <taxon>Spiralia</taxon>
        <taxon>Lophotrochozoa</taxon>
        <taxon>Mollusca</taxon>
        <taxon>Bivalvia</taxon>
        <taxon>Autobranchia</taxon>
        <taxon>Pteriomorphia</taxon>
        <taxon>Pterioida</taxon>
        <taxon>Pterioidea</taxon>
        <taxon>Pteriidae</taxon>
        <taxon>Pinctada</taxon>
    </lineage>
</organism>
<dbReference type="Proteomes" id="UP001186944">
    <property type="component" value="Unassembled WGS sequence"/>
</dbReference>
<dbReference type="SMART" id="SM01301">
    <property type="entry name" value="PTPlike_phytase"/>
    <property type="match status" value="2"/>
</dbReference>
<evidence type="ECO:0008006" key="3">
    <source>
        <dbReference type="Google" id="ProtNLM"/>
    </source>
</evidence>
<dbReference type="InterPro" id="IPR050561">
    <property type="entry name" value="PTP"/>
</dbReference>
<dbReference type="PANTHER" id="PTHR23339">
    <property type="entry name" value="TYROSINE SPECIFIC PROTEIN PHOSPHATASE AND DUAL SPECIFICITY PROTEIN PHOSPHATASE"/>
    <property type="match status" value="1"/>
</dbReference>
<comment type="caution">
    <text evidence="1">The sequence shown here is derived from an EMBL/GenBank/DDBJ whole genome shotgun (WGS) entry which is preliminary data.</text>
</comment>